<reference evidence="4" key="1">
    <citation type="submission" date="2025-08" db="UniProtKB">
        <authorList>
            <consortium name="RefSeq"/>
        </authorList>
    </citation>
    <scope>IDENTIFICATION</scope>
    <source>
        <tissue evidence="4">Gonads</tissue>
    </source>
</reference>
<dbReference type="PANTHER" id="PTHR24024">
    <property type="entry name" value="PULMONARY SURFACTANT-ASSOCIATED PROTEIN A"/>
    <property type="match status" value="1"/>
</dbReference>
<dbReference type="AlphaFoldDB" id="A0A2R2MRT3"/>
<sequence length="368" mass="40721">MLRPMGTILVILTLAVIWTQVTTKSVGGDDLAKLIERVTNLEKKQQRQDKEIKSVRAWNRKLEARIQHLQDILRSLRLTPNTNPEEEKDSTMVSPINDDNVNTLQNDKAGTCPLTCRGLPGRDGRDGKPGRDGRDAIWRRRGNNGTQGPPGPVGPPGPAVTDDRIKQLIKDLDSKLTTGGRGSVYTRWGRTTCSSSSQLLYEGYAAGSYYSHKGTGSNYLCLPKQPQWGSYQNGLQSGTYIYGAEYEMGQYSNDPFLKTNAGGENFKDHDAPCAVCYTQGRSSHVMIPAWKTCPAGWTREYHGYLVSNHYSYQKSEFICLDEAPEVVAGGEANKNGALFYTVEVDCGYALPCPEYKEGREVTCVVCSK</sequence>
<feature type="region of interest" description="Disordered" evidence="1">
    <location>
        <begin position="77"/>
        <end position="161"/>
    </location>
</feature>
<feature type="chain" id="PRO_5015136369" evidence="2">
    <location>
        <begin position="24"/>
        <end position="368"/>
    </location>
</feature>
<organism evidence="3 4">
    <name type="scientific">Lingula anatina</name>
    <name type="common">Brachiopod</name>
    <name type="synonym">Lingula unguis</name>
    <dbReference type="NCBI Taxonomy" id="7574"/>
    <lineage>
        <taxon>Eukaryota</taxon>
        <taxon>Metazoa</taxon>
        <taxon>Spiralia</taxon>
        <taxon>Lophotrochozoa</taxon>
        <taxon>Brachiopoda</taxon>
        <taxon>Linguliformea</taxon>
        <taxon>Lingulata</taxon>
        <taxon>Lingulida</taxon>
        <taxon>Linguloidea</taxon>
        <taxon>Lingulidae</taxon>
        <taxon>Lingula</taxon>
    </lineage>
</organism>
<dbReference type="PANTHER" id="PTHR24024:SF18">
    <property type="entry name" value="SHORT-CHAIN COLLAGEN C4-LIKE"/>
    <property type="match status" value="1"/>
</dbReference>
<protein>
    <submittedName>
        <fullName evidence="4">Collagen alpha-5(IV) chain-like</fullName>
    </submittedName>
</protein>
<dbReference type="KEGG" id="lak:106174797"/>
<accession>A0A2R2MRT3</accession>
<feature type="compositionally biased region" description="Polar residues" evidence="1">
    <location>
        <begin position="91"/>
        <end position="108"/>
    </location>
</feature>
<keyword evidence="3" id="KW-1185">Reference proteome</keyword>
<dbReference type="Proteomes" id="UP000085678">
    <property type="component" value="Unplaced"/>
</dbReference>
<keyword evidence="2" id="KW-0732">Signal</keyword>
<dbReference type="GeneID" id="106174797"/>
<dbReference type="OrthoDB" id="6086925at2759"/>
<evidence type="ECO:0000313" key="4">
    <source>
        <dbReference type="RefSeq" id="XP_023932843.1"/>
    </source>
</evidence>
<dbReference type="GO" id="GO:0005615">
    <property type="term" value="C:extracellular space"/>
    <property type="evidence" value="ECO:0007669"/>
    <property type="project" value="TreeGrafter"/>
</dbReference>
<dbReference type="InParanoid" id="A0A2R2MRT3"/>
<evidence type="ECO:0000313" key="3">
    <source>
        <dbReference type="Proteomes" id="UP000085678"/>
    </source>
</evidence>
<proteinExistence type="predicted"/>
<feature type="compositionally biased region" description="Pro residues" evidence="1">
    <location>
        <begin position="149"/>
        <end position="158"/>
    </location>
</feature>
<name>A0A2R2MRT3_LINAN</name>
<dbReference type="RefSeq" id="XP_023932843.1">
    <property type="nucleotide sequence ID" value="XM_024077075.1"/>
</dbReference>
<evidence type="ECO:0000256" key="2">
    <source>
        <dbReference type="SAM" id="SignalP"/>
    </source>
</evidence>
<feature type="signal peptide" evidence="2">
    <location>
        <begin position="1"/>
        <end position="23"/>
    </location>
</feature>
<dbReference type="InterPro" id="IPR051077">
    <property type="entry name" value="Ca-dependent_lectin"/>
</dbReference>
<feature type="compositionally biased region" description="Basic and acidic residues" evidence="1">
    <location>
        <begin position="120"/>
        <end position="138"/>
    </location>
</feature>
<evidence type="ECO:0000256" key="1">
    <source>
        <dbReference type="SAM" id="MobiDB-lite"/>
    </source>
</evidence>
<gene>
    <name evidence="4" type="primary">LOC106174797</name>
</gene>